<gene>
    <name evidence="2" type="ORF">AMECASPLE_038121</name>
</gene>
<dbReference type="Proteomes" id="UP001469553">
    <property type="component" value="Unassembled WGS sequence"/>
</dbReference>
<keyword evidence="1" id="KW-0812">Transmembrane</keyword>
<proteinExistence type="predicted"/>
<organism evidence="2 3">
    <name type="scientific">Ameca splendens</name>
    <dbReference type="NCBI Taxonomy" id="208324"/>
    <lineage>
        <taxon>Eukaryota</taxon>
        <taxon>Metazoa</taxon>
        <taxon>Chordata</taxon>
        <taxon>Craniata</taxon>
        <taxon>Vertebrata</taxon>
        <taxon>Euteleostomi</taxon>
        <taxon>Actinopterygii</taxon>
        <taxon>Neopterygii</taxon>
        <taxon>Teleostei</taxon>
        <taxon>Neoteleostei</taxon>
        <taxon>Acanthomorphata</taxon>
        <taxon>Ovalentaria</taxon>
        <taxon>Atherinomorphae</taxon>
        <taxon>Cyprinodontiformes</taxon>
        <taxon>Goodeidae</taxon>
        <taxon>Ameca</taxon>
    </lineage>
</organism>
<accession>A0ABV1A3I0</accession>
<evidence type="ECO:0000313" key="2">
    <source>
        <dbReference type="EMBL" id="MEQ2313094.1"/>
    </source>
</evidence>
<comment type="caution">
    <text evidence="2">The sequence shown here is derived from an EMBL/GenBank/DDBJ whole genome shotgun (WGS) entry which is preliminary data.</text>
</comment>
<keyword evidence="1" id="KW-1133">Transmembrane helix</keyword>
<name>A0ABV1A3I0_9TELE</name>
<feature type="transmembrane region" description="Helical" evidence="1">
    <location>
        <begin position="71"/>
        <end position="91"/>
    </location>
</feature>
<keyword evidence="3" id="KW-1185">Reference proteome</keyword>
<sequence>MLWVFFSRGYTFARGFVFRGLVEANLHGVGFVHSFSCRCSLLRSVLCCLACCGVGVVVLCVMALASVWGCILVALGLLVCSFFCSGAALFVDAAHASGWLLFGGGRWLLQACDWVSGLGIGV</sequence>
<keyword evidence="1" id="KW-0472">Membrane</keyword>
<reference evidence="2 3" key="1">
    <citation type="submission" date="2021-06" db="EMBL/GenBank/DDBJ databases">
        <authorList>
            <person name="Palmer J.M."/>
        </authorList>
    </citation>
    <scope>NUCLEOTIDE SEQUENCE [LARGE SCALE GENOMIC DNA]</scope>
    <source>
        <strain evidence="2 3">AS_MEX2019</strain>
        <tissue evidence="2">Muscle</tissue>
    </source>
</reference>
<protein>
    <recommendedName>
        <fullName evidence="4">Transmembrane protein</fullName>
    </recommendedName>
</protein>
<evidence type="ECO:0000313" key="3">
    <source>
        <dbReference type="Proteomes" id="UP001469553"/>
    </source>
</evidence>
<evidence type="ECO:0000256" key="1">
    <source>
        <dbReference type="SAM" id="Phobius"/>
    </source>
</evidence>
<dbReference type="EMBL" id="JAHRIP010082061">
    <property type="protein sequence ID" value="MEQ2313094.1"/>
    <property type="molecule type" value="Genomic_DNA"/>
</dbReference>
<evidence type="ECO:0008006" key="4">
    <source>
        <dbReference type="Google" id="ProtNLM"/>
    </source>
</evidence>
<feature type="transmembrane region" description="Helical" evidence="1">
    <location>
        <begin position="41"/>
        <end position="65"/>
    </location>
</feature>